<dbReference type="GO" id="GO:0033925">
    <property type="term" value="F:mannosyl-glycoprotein endo-beta-N-acetylglucosaminidase activity"/>
    <property type="evidence" value="ECO:0007669"/>
    <property type="project" value="UniProtKB-EC"/>
</dbReference>
<dbReference type="Proteomes" id="UP000072363">
    <property type="component" value="Unassembled WGS sequence"/>
</dbReference>
<proteinExistence type="predicted"/>
<dbReference type="EMBL" id="LQNZ01000101">
    <property type="protein sequence ID" value="KXT94744.1"/>
    <property type="molecule type" value="Genomic_DNA"/>
</dbReference>
<feature type="region of interest" description="Disordered" evidence="2">
    <location>
        <begin position="314"/>
        <end position="340"/>
    </location>
</feature>
<evidence type="ECO:0000256" key="2">
    <source>
        <dbReference type="SAM" id="MobiDB-lite"/>
    </source>
</evidence>
<comment type="caution">
    <text evidence="3">The sequence shown here is derived from an EMBL/GenBank/DDBJ whole genome shotgun (WGS) entry which is preliminary data.</text>
</comment>
<dbReference type="Pfam" id="PF19085">
    <property type="entry name" value="Choline_bind_2"/>
    <property type="match status" value="3"/>
</dbReference>
<dbReference type="PATRIC" id="fig|1303.82.peg.1096"/>
<evidence type="ECO:0000313" key="4">
    <source>
        <dbReference type="Proteomes" id="UP000072363"/>
    </source>
</evidence>
<name>A0A139PWQ9_STROR</name>
<organism evidence="3 4">
    <name type="scientific">Streptococcus oralis</name>
    <dbReference type="NCBI Taxonomy" id="1303"/>
    <lineage>
        <taxon>Bacteria</taxon>
        <taxon>Bacillati</taxon>
        <taxon>Bacillota</taxon>
        <taxon>Bacilli</taxon>
        <taxon>Lactobacillales</taxon>
        <taxon>Streptococcaceae</taxon>
        <taxon>Streptococcus</taxon>
    </lineage>
</organism>
<gene>
    <name evidence="3" type="ORF">SORDD27_01017</name>
</gene>
<evidence type="ECO:0000313" key="3">
    <source>
        <dbReference type="EMBL" id="KXT94744.1"/>
    </source>
</evidence>
<protein>
    <submittedName>
        <fullName evidence="3">Endo-beta-N-acetylglucosaminidase</fullName>
        <ecNumber evidence="3">3.2.1.96</ecNumber>
    </submittedName>
</protein>
<keyword evidence="3" id="KW-0326">Glycosidase</keyword>
<evidence type="ECO:0000256" key="1">
    <source>
        <dbReference type="ARBA" id="ARBA00022737"/>
    </source>
</evidence>
<dbReference type="Gene3D" id="2.10.270.10">
    <property type="entry name" value="Cholin Binding"/>
    <property type="match status" value="2"/>
</dbReference>
<keyword evidence="3" id="KW-0378">Hydrolase</keyword>
<dbReference type="AlphaFoldDB" id="A0A139PWQ9"/>
<sequence length="538" mass="60723">MKSKIVLGVSLAIATLSLVSLVEIEGFSPFLIENVSANTHSVNKVINHKVNIYLENADGGKGLTVNFSTDSVSPDLFDEFAKKNGITIKTKLVNAKTGEVVEEFLTPSVFLRSNDLTSGTTSSFVFSEYPDGEYKYVVSGGDFIDPKTKFKHQYRGESPVFRIRNRKYVELGTTDKKLDGRRDDSIYKDGVVEHKVNLNLTSYQGGNGVTAIFSTDNVNPNLLNASGEKAKEVFIRSKLINVKTGEVVDETFSPTVSLTTKILTSGSTATFYHIDLTDGEYKYVAYESQQYTDPQTTLTHQYRGESPIFSIKDGKFSGLVPSSQSDQKPKDTTSKQEKQKATVQSGWSGTSYYQNGVKVTNKWIFDKKANSYFYLNSSGNYTQNNWVGNYYLKSDGKMAKGEWIYDSNYKSYYYLTSEGSYARNTWVGNYYLKSNGKMAKGEWVYDSSYKSYYYLTSEGSYARNTWSGNYYLKSDGKMAKGEWIYDSNYKSYYYLTPEGSYARNTWVGNYYLKSNGKMAVNERTPDGYRVDGSGKWIR</sequence>
<feature type="compositionally biased region" description="Basic and acidic residues" evidence="2">
    <location>
        <begin position="327"/>
        <end position="340"/>
    </location>
</feature>
<dbReference type="EC" id="3.2.1.96" evidence="3"/>
<keyword evidence="1" id="KW-0677">Repeat</keyword>
<reference evidence="3 4" key="1">
    <citation type="submission" date="2016-01" db="EMBL/GenBank/DDBJ databases">
        <title>Highly variable Streptococcus oralis are common among viridans streptococci isolated from primates.</title>
        <authorList>
            <person name="Denapaite D."/>
            <person name="Rieger M."/>
            <person name="Koendgen S."/>
            <person name="Brueckner R."/>
            <person name="Ochigava I."/>
            <person name="Kappeler P."/>
            <person name="Maetz-Rensing K."/>
            <person name="Leendertz F."/>
            <person name="Hakenbeck R."/>
        </authorList>
    </citation>
    <scope>NUCLEOTIDE SEQUENCE [LARGE SCALE GENOMIC DNA]</scope>
    <source>
        <strain evidence="3 4">DD27</strain>
    </source>
</reference>
<dbReference type="InterPro" id="IPR018337">
    <property type="entry name" value="Cell_wall/Cho-bd_repeat"/>
</dbReference>
<accession>A0A139PWQ9</accession>
<dbReference type="SUPFAM" id="SSF69360">
    <property type="entry name" value="Cell wall binding repeat"/>
    <property type="match status" value="1"/>
</dbReference>